<name>A0ABU2UA73_9ACTN</name>
<reference evidence="2" key="1">
    <citation type="submission" date="2023-07" db="EMBL/GenBank/DDBJ databases">
        <title>30 novel species of actinomycetes from the DSMZ collection.</title>
        <authorList>
            <person name="Nouioui I."/>
        </authorList>
    </citation>
    <scope>NUCLEOTIDE SEQUENCE [LARGE SCALE GENOMIC DNA]</scope>
    <source>
        <strain evidence="2">DSM 41699</strain>
    </source>
</reference>
<dbReference type="RefSeq" id="WP_311701565.1">
    <property type="nucleotide sequence ID" value="NZ_JAVREY010000173.1"/>
</dbReference>
<dbReference type="Pfam" id="PF19711">
    <property type="entry name" value="DUF6207"/>
    <property type="match status" value="1"/>
</dbReference>
<proteinExistence type="predicted"/>
<evidence type="ECO:0000313" key="1">
    <source>
        <dbReference type="EMBL" id="MDT0470129.1"/>
    </source>
</evidence>
<keyword evidence="2" id="KW-1185">Reference proteome</keyword>
<dbReference type="InterPro" id="IPR045775">
    <property type="entry name" value="DUF6207"/>
</dbReference>
<gene>
    <name evidence="1" type="ORF">RM764_45750</name>
</gene>
<accession>A0ABU2UA73</accession>
<organism evidence="1 2">
    <name type="scientific">Streptomyces gibsoniae</name>
    <dbReference type="NCBI Taxonomy" id="3075529"/>
    <lineage>
        <taxon>Bacteria</taxon>
        <taxon>Bacillati</taxon>
        <taxon>Actinomycetota</taxon>
        <taxon>Actinomycetes</taxon>
        <taxon>Kitasatosporales</taxon>
        <taxon>Streptomycetaceae</taxon>
        <taxon>Streptomyces</taxon>
    </lineage>
</organism>
<comment type="caution">
    <text evidence="1">The sequence shown here is derived from an EMBL/GenBank/DDBJ whole genome shotgun (WGS) entry which is preliminary data.</text>
</comment>
<protein>
    <submittedName>
        <fullName evidence="1">DUF6207 family protein</fullName>
    </submittedName>
</protein>
<dbReference type="Proteomes" id="UP001183809">
    <property type="component" value="Unassembled WGS sequence"/>
</dbReference>
<evidence type="ECO:0000313" key="2">
    <source>
        <dbReference type="Proteomes" id="UP001183809"/>
    </source>
</evidence>
<dbReference type="EMBL" id="JAVREY010000173">
    <property type="protein sequence ID" value="MDT0470129.1"/>
    <property type="molecule type" value="Genomic_DNA"/>
</dbReference>
<sequence length="81" mass="8671">MRSIRDEEHIGEQGPVVVDVAAADDETALAFEVALAARWHTASADRTTRAPDEPGVRLSCFLDLRQLLTDLGVRKAGPSAG</sequence>